<evidence type="ECO:0000313" key="2">
    <source>
        <dbReference type="Proteomes" id="UP000821845"/>
    </source>
</evidence>
<name>A0ACB7TCB6_HYAAI</name>
<keyword evidence="2" id="KW-1185">Reference proteome</keyword>
<reference evidence="1" key="1">
    <citation type="submission" date="2020-05" db="EMBL/GenBank/DDBJ databases">
        <title>Large-scale comparative analyses of tick genomes elucidate their genetic diversity and vector capacities.</title>
        <authorList>
            <person name="Jia N."/>
            <person name="Wang J."/>
            <person name="Shi W."/>
            <person name="Du L."/>
            <person name="Sun Y."/>
            <person name="Zhan W."/>
            <person name="Jiang J."/>
            <person name="Wang Q."/>
            <person name="Zhang B."/>
            <person name="Ji P."/>
            <person name="Sakyi L.B."/>
            <person name="Cui X."/>
            <person name="Yuan T."/>
            <person name="Jiang B."/>
            <person name="Yang W."/>
            <person name="Lam T.T.-Y."/>
            <person name="Chang Q."/>
            <person name="Ding S."/>
            <person name="Wang X."/>
            <person name="Zhu J."/>
            <person name="Ruan X."/>
            <person name="Zhao L."/>
            <person name="Wei J."/>
            <person name="Que T."/>
            <person name="Du C."/>
            <person name="Cheng J."/>
            <person name="Dai P."/>
            <person name="Han X."/>
            <person name="Huang E."/>
            <person name="Gao Y."/>
            <person name="Liu J."/>
            <person name="Shao H."/>
            <person name="Ye R."/>
            <person name="Li L."/>
            <person name="Wei W."/>
            <person name="Wang X."/>
            <person name="Wang C."/>
            <person name="Yang T."/>
            <person name="Huo Q."/>
            <person name="Li W."/>
            <person name="Guo W."/>
            <person name="Chen H."/>
            <person name="Zhou L."/>
            <person name="Ni X."/>
            <person name="Tian J."/>
            <person name="Zhou Y."/>
            <person name="Sheng Y."/>
            <person name="Liu T."/>
            <person name="Pan Y."/>
            <person name="Xia L."/>
            <person name="Li J."/>
            <person name="Zhao F."/>
            <person name="Cao W."/>
        </authorList>
    </citation>
    <scope>NUCLEOTIDE SEQUENCE</scope>
    <source>
        <strain evidence="1">Hyas-2018</strain>
    </source>
</reference>
<evidence type="ECO:0000313" key="1">
    <source>
        <dbReference type="EMBL" id="KAH6944791.1"/>
    </source>
</evidence>
<organism evidence="1 2">
    <name type="scientific">Hyalomma asiaticum</name>
    <name type="common">Tick</name>
    <dbReference type="NCBI Taxonomy" id="266040"/>
    <lineage>
        <taxon>Eukaryota</taxon>
        <taxon>Metazoa</taxon>
        <taxon>Ecdysozoa</taxon>
        <taxon>Arthropoda</taxon>
        <taxon>Chelicerata</taxon>
        <taxon>Arachnida</taxon>
        <taxon>Acari</taxon>
        <taxon>Parasitiformes</taxon>
        <taxon>Ixodida</taxon>
        <taxon>Ixodoidea</taxon>
        <taxon>Ixodidae</taxon>
        <taxon>Hyalomminae</taxon>
        <taxon>Hyalomma</taxon>
    </lineage>
</organism>
<dbReference type="Proteomes" id="UP000821845">
    <property type="component" value="Chromosome 1"/>
</dbReference>
<dbReference type="EMBL" id="CM023481">
    <property type="protein sequence ID" value="KAH6944791.1"/>
    <property type="molecule type" value="Genomic_DNA"/>
</dbReference>
<accession>A0ACB7TCB6</accession>
<comment type="caution">
    <text evidence="1">The sequence shown here is derived from an EMBL/GenBank/DDBJ whole genome shotgun (WGS) entry which is preliminary data.</text>
</comment>
<gene>
    <name evidence="1" type="ORF">HPB50_005202</name>
</gene>
<protein>
    <submittedName>
        <fullName evidence="1">Uncharacterized protein</fullName>
    </submittedName>
</protein>
<sequence length="99" mass="10905">MPVFFYAHGQASRERCVLSGAYSLPSAFLPSISSRPLACTAGVDADVRDGASIFKYIPLKFRRHGVVKEPAGDELRLRRVQVHAGPPRQVRSRPTSRAL</sequence>
<proteinExistence type="predicted"/>